<proteinExistence type="predicted"/>
<keyword evidence="1" id="KW-0812">Transmembrane</keyword>
<evidence type="ECO:0000313" key="3">
    <source>
        <dbReference type="Proteomes" id="UP000233060"/>
    </source>
</evidence>
<keyword evidence="1" id="KW-0472">Membrane</keyword>
<dbReference type="Bgee" id="ENSCATG00000039731">
    <property type="expression patterns" value="Expressed in cerebellum"/>
</dbReference>
<organism evidence="2 3">
    <name type="scientific">Cercocebus atys</name>
    <name type="common">Sooty mangabey</name>
    <name type="synonym">Cercocebus torquatus atys</name>
    <dbReference type="NCBI Taxonomy" id="9531"/>
    <lineage>
        <taxon>Eukaryota</taxon>
        <taxon>Metazoa</taxon>
        <taxon>Chordata</taxon>
        <taxon>Craniata</taxon>
        <taxon>Vertebrata</taxon>
        <taxon>Euteleostomi</taxon>
        <taxon>Mammalia</taxon>
        <taxon>Eutheria</taxon>
        <taxon>Euarchontoglires</taxon>
        <taxon>Primates</taxon>
        <taxon>Haplorrhini</taxon>
        <taxon>Catarrhini</taxon>
        <taxon>Cercopithecidae</taxon>
        <taxon>Cercopithecinae</taxon>
        <taxon>Cercocebus</taxon>
    </lineage>
</organism>
<feature type="transmembrane region" description="Helical" evidence="1">
    <location>
        <begin position="28"/>
        <end position="55"/>
    </location>
</feature>
<dbReference type="GeneTree" id="ENSGT00910000147793"/>
<name>A0A2K5N7M1_CERAT</name>
<reference evidence="2" key="2">
    <citation type="submission" date="2025-09" db="UniProtKB">
        <authorList>
            <consortium name="Ensembl"/>
        </authorList>
    </citation>
    <scope>IDENTIFICATION</scope>
</reference>
<sequence>VLCLCLDFGHTFWVLLANHLWGRGGAAVVWPGCTFGTFSLIIPARTGFLSAVSFISMDVQRRRFFFFFFMHRYRSARVPGVCIEFQSWII</sequence>
<evidence type="ECO:0000313" key="2">
    <source>
        <dbReference type="Ensembl" id="ENSCATP00000033469.1"/>
    </source>
</evidence>
<dbReference type="OMA" id="CIEFQSW"/>
<keyword evidence="3" id="KW-1185">Reference proteome</keyword>
<dbReference type="Proteomes" id="UP000233060">
    <property type="component" value="Unassembled WGS sequence"/>
</dbReference>
<dbReference type="AlphaFoldDB" id="A0A2K5N7M1"/>
<reference evidence="2" key="1">
    <citation type="submission" date="2025-08" db="UniProtKB">
        <authorList>
            <consortium name="Ensembl"/>
        </authorList>
    </citation>
    <scope>IDENTIFICATION</scope>
</reference>
<protein>
    <submittedName>
        <fullName evidence="2">Uncharacterized protein</fullName>
    </submittedName>
</protein>
<evidence type="ECO:0000256" key="1">
    <source>
        <dbReference type="SAM" id="Phobius"/>
    </source>
</evidence>
<dbReference type="Ensembl" id="ENSCATT00000057742.1">
    <property type="protein sequence ID" value="ENSCATP00000033469.1"/>
    <property type="gene ID" value="ENSCATG00000039731.1"/>
</dbReference>
<accession>A0A2K5N7M1</accession>
<keyword evidence="1" id="KW-1133">Transmembrane helix</keyword>